<feature type="domain" description="Gamma-glutamylcyclotransferase AIG2-like" evidence="2">
    <location>
        <begin position="5"/>
        <end position="52"/>
    </location>
</feature>
<name>A0A0K9PE15_ZOSMR</name>
<keyword evidence="4" id="KW-1185">Reference proteome</keyword>
<dbReference type="AlphaFoldDB" id="A0A0K9PE15"/>
<dbReference type="Proteomes" id="UP000036987">
    <property type="component" value="Unassembled WGS sequence"/>
</dbReference>
<dbReference type="Gene3D" id="3.10.490.10">
    <property type="entry name" value="Gamma-glutamyl cyclotransferase-like"/>
    <property type="match status" value="1"/>
</dbReference>
<dbReference type="InterPro" id="IPR009288">
    <property type="entry name" value="AIG2-like_dom"/>
</dbReference>
<dbReference type="OrthoDB" id="113620at2759"/>
<sequence length="61" mass="7078">MTSSPYPLVCGPYRVLFHKGKRVSGKFYAVTSFGLAKIDELEDVFKGHYERFPLCRRRGEH</sequence>
<organism evidence="3 4">
    <name type="scientific">Zostera marina</name>
    <name type="common">Eelgrass</name>
    <dbReference type="NCBI Taxonomy" id="29655"/>
    <lineage>
        <taxon>Eukaryota</taxon>
        <taxon>Viridiplantae</taxon>
        <taxon>Streptophyta</taxon>
        <taxon>Embryophyta</taxon>
        <taxon>Tracheophyta</taxon>
        <taxon>Spermatophyta</taxon>
        <taxon>Magnoliopsida</taxon>
        <taxon>Liliopsida</taxon>
        <taxon>Zosteraceae</taxon>
        <taxon>Zostera</taxon>
    </lineage>
</organism>
<dbReference type="PANTHER" id="PTHR12510:SF4">
    <property type="entry name" value="GAMMA-GLUTAMYLAMINECYCLOTRANSFERASE"/>
    <property type="match status" value="1"/>
</dbReference>
<dbReference type="PANTHER" id="PTHR12510">
    <property type="entry name" value="TROPONIN C-AKIN-1 PROTEIN"/>
    <property type="match status" value="1"/>
</dbReference>
<dbReference type="GO" id="GO:0005829">
    <property type="term" value="C:cytosol"/>
    <property type="evidence" value="ECO:0000318"/>
    <property type="project" value="GO_Central"/>
</dbReference>
<dbReference type="SUPFAM" id="SSF110857">
    <property type="entry name" value="Gamma-glutamyl cyclotransferase-like"/>
    <property type="match status" value="1"/>
</dbReference>
<evidence type="ECO:0000313" key="4">
    <source>
        <dbReference type="Proteomes" id="UP000036987"/>
    </source>
</evidence>
<dbReference type="InterPro" id="IPR036568">
    <property type="entry name" value="GGCT-like_sf"/>
</dbReference>
<reference evidence="4" key="1">
    <citation type="journal article" date="2016" name="Nature">
        <title>The genome of the seagrass Zostera marina reveals angiosperm adaptation to the sea.</title>
        <authorList>
            <person name="Olsen J.L."/>
            <person name="Rouze P."/>
            <person name="Verhelst B."/>
            <person name="Lin Y.-C."/>
            <person name="Bayer T."/>
            <person name="Collen J."/>
            <person name="Dattolo E."/>
            <person name="De Paoli E."/>
            <person name="Dittami S."/>
            <person name="Maumus F."/>
            <person name="Michel G."/>
            <person name="Kersting A."/>
            <person name="Lauritano C."/>
            <person name="Lohaus R."/>
            <person name="Toepel M."/>
            <person name="Tonon T."/>
            <person name="Vanneste K."/>
            <person name="Amirebrahimi M."/>
            <person name="Brakel J."/>
            <person name="Bostroem C."/>
            <person name="Chovatia M."/>
            <person name="Grimwood J."/>
            <person name="Jenkins J.W."/>
            <person name="Jueterbock A."/>
            <person name="Mraz A."/>
            <person name="Stam W.T."/>
            <person name="Tice H."/>
            <person name="Bornberg-Bauer E."/>
            <person name="Green P.J."/>
            <person name="Pearson G.A."/>
            <person name="Procaccini G."/>
            <person name="Duarte C.M."/>
            <person name="Schmutz J."/>
            <person name="Reusch T.B.H."/>
            <person name="Van de Peer Y."/>
        </authorList>
    </citation>
    <scope>NUCLEOTIDE SEQUENCE [LARGE SCALE GENOMIC DNA]</scope>
    <source>
        <strain evidence="4">cv. Finnish</strain>
    </source>
</reference>
<gene>
    <name evidence="3" type="ORF">ZOSMA_29G01220</name>
</gene>
<comment type="similarity">
    <text evidence="1">Belongs to the gamma-glutamylcyclotransferase family.</text>
</comment>
<dbReference type="GO" id="GO:0061929">
    <property type="term" value="F:gamma-glutamylaminecyclotransferase activity"/>
    <property type="evidence" value="ECO:0007669"/>
    <property type="project" value="InterPro"/>
</dbReference>
<proteinExistence type="inferred from homology"/>
<comment type="caution">
    <text evidence="3">The sequence shown here is derived from an EMBL/GenBank/DDBJ whole genome shotgun (WGS) entry which is preliminary data.</text>
</comment>
<evidence type="ECO:0000256" key="1">
    <source>
        <dbReference type="RuleBase" id="RU367036"/>
    </source>
</evidence>
<evidence type="ECO:0000259" key="2">
    <source>
        <dbReference type="Pfam" id="PF06094"/>
    </source>
</evidence>
<dbReference type="InterPro" id="IPR039126">
    <property type="entry name" value="GGACT"/>
</dbReference>
<dbReference type="STRING" id="29655.A0A0K9PE15"/>
<dbReference type="EMBL" id="LFYR01000980">
    <property type="protein sequence ID" value="KMZ66470.1"/>
    <property type="molecule type" value="Genomic_DNA"/>
</dbReference>
<dbReference type="Pfam" id="PF06094">
    <property type="entry name" value="GGACT"/>
    <property type="match status" value="1"/>
</dbReference>
<accession>A0A0K9PE15</accession>
<protein>
    <recommendedName>
        <fullName evidence="1">Gamma-glutamylcyclotransferase family protein</fullName>
    </recommendedName>
</protein>
<evidence type="ECO:0000313" key="3">
    <source>
        <dbReference type="EMBL" id="KMZ66470.1"/>
    </source>
</evidence>